<dbReference type="PANTHER" id="PTHR11954:SF6">
    <property type="entry name" value="MACROPHAGE MIGRATION INHIBITORY FACTOR"/>
    <property type="match status" value="1"/>
</dbReference>
<feature type="compositionally biased region" description="Basic and acidic residues" evidence="13">
    <location>
        <begin position="72"/>
        <end position="83"/>
    </location>
</feature>
<evidence type="ECO:0000256" key="4">
    <source>
        <dbReference type="ARBA" id="ARBA00022525"/>
    </source>
</evidence>
<feature type="compositionally biased region" description="Polar residues" evidence="13">
    <location>
        <begin position="260"/>
        <end position="275"/>
    </location>
</feature>
<accession>A0A2J6RE01</accession>
<dbReference type="GO" id="GO:0050178">
    <property type="term" value="F:phenylpyruvate tautomerase activity"/>
    <property type="evidence" value="ECO:0007669"/>
    <property type="project" value="UniProtKB-EC"/>
</dbReference>
<dbReference type="Pfam" id="PF01187">
    <property type="entry name" value="MIF"/>
    <property type="match status" value="1"/>
</dbReference>
<feature type="compositionally biased region" description="Polar residues" evidence="13">
    <location>
        <begin position="284"/>
        <end position="293"/>
    </location>
</feature>
<gene>
    <name evidence="14" type="ORF">L207DRAFT_89230</name>
</gene>
<dbReference type="PANTHER" id="PTHR11954">
    <property type="entry name" value="D-DOPACHROME DECARBOXYLASE"/>
    <property type="match status" value="1"/>
</dbReference>
<evidence type="ECO:0000256" key="1">
    <source>
        <dbReference type="ARBA" id="ARBA00004613"/>
    </source>
</evidence>
<feature type="compositionally biased region" description="Basic and acidic residues" evidence="13">
    <location>
        <begin position="323"/>
        <end position="333"/>
    </location>
</feature>
<keyword evidence="3" id="KW-0202">Cytokine</keyword>
<comment type="subcellular location">
    <subcellularLocation>
        <location evidence="1">Secreted</location>
    </subcellularLocation>
</comment>
<evidence type="ECO:0000256" key="9">
    <source>
        <dbReference type="ARBA" id="ARBA00039086"/>
    </source>
</evidence>
<dbReference type="AlphaFoldDB" id="A0A2J6RE01"/>
<evidence type="ECO:0000313" key="15">
    <source>
        <dbReference type="Proteomes" id="UP000235786"/>
    </source>
</evidence>
<evidence type="ECO:0000256" key="2">
    <source>
        <dbReference type="ARBA" id="ARBA00005851"/>
    </source>
</evidence>
<evidence type="ECO:0000313" key="14">
    <source>
        <dbReference type="EMBL" id="PMD36745.1"/>
    </source>
</evidence>
<evidence type="ECO:0000256" key="8">
    <source>
        <dbReference type="ARBA" id="ARBA00038932"/>
    </source>
</evidence>
<name>A0A2J6RE01_HYAVF</name>
<evidence type="ECO:0000256" key="10">
    <source>
        <dbReference type="ARBA" id="ARBA00041631"/>
    </source>
</evidence>
<keyword evidence="5" id="KW-0413">Isomerase</keyword>
<dbReference type="Proteomes" id="UP000235786">
    <property type="component" value="Unassembled WGS sequence"/>
</dbReference>
<protein>
    <recommendedName>
        <fullName evidence="12">L-dopachrome isomerase</fullName>
        <ecNumber evidence="9">5.3.2.1</ecNumber>
        <ecNumber evidence="8">5.3.3.12</ecNumber>
    </recommendedName>
    <alternativeName>
        <fullName evidence="10">L-dopachrome tautomerase</fullName>
    </alternativeName>
    <alternativeName>
        <fullName evidence="11">Phenylpyruvate tautomerase</fullName>
    </alternativeName>
</protein>
<evidence type="ECO:0000256" key="5">
    <source>
        <dbReference type="ARBA" id="ARBA00023235"/>
    </source>
</evidence>
<evidence type="ECO:0000256" key="13">
    <source>
        <dbReference type="SAM" id="MobiDB-lite"/>
    </source>
</evidence>
<comment type="catalytic activity">
    <reaction evidence="7">
        <text>L-dopachrome = 5,6-dihydroxyindole-2-carboxylate</text>
        <dbReference type="Rhea" id="RHEA:13041"/>
        <dbReference type="ChEBI" id="CHEBI:16875"/>
        <dbReference type="ChEBI" id="CHEBI:57509"/>
        <dbReference type="EC" id="5.3.3.12"/>
    </reaction>
</comment>
<comment type="similarity">
    <text evidence="2">Belongs to the MIF family.</text>
</comment>
<keyword evidence="4" id="KW-0964">Secreted</keyword>
<comment type="catalytic activity">
    <reaction evidence="6">
        <text>3-phenylpyruvate = enol-phenylpyruvate</text>
        <dbReference type="Rhea" id="RHEA:17097"/>
        <dbReference type="ChEBI" id="CHEBI:16815"/>
        <dbReference type="ChEBI" id="CHEBI:18005"/>
        <dbReference type="EC" id="5.3.2.1"/>
    </reaction>
</comment>
<organism evidence="14 15">
    <name type="scientific">Hyaloscypha variabilis (strain UAMH 11265 / GT02V1 / F)</name>
    <name type="common">Meliniomyces variabilis</name>
    <dbReference type="NCBI Taxonomy" id="1149755"/>
    <lineage>
        <taxon>Eukaryota</taxon>
        <taxon>Fungi</taxon>
        <taxon>Dikarya</taxon>
        <taxon>Ascomycota</taxon>
        <taxon>Pezizomycotina</taxon>
        <taxon>Leotiomycetes</taxon>
        <taxon>Helotiales</taxon>
        <taxon>Hyaloscyphaceae</taxon>
        <taxon>Hyaloscypha</taxon>
        <taxon>Hyaloscypha variabilis</taxon>
    </lineage>
</organism>
<evidence type="ECO:0000256" key="6">
    <source>
        <dbReference type="ARBA" id="ARBA00036735"/>
    </source>
</evidence>
<dbReference type="OrthoDB" id="255819at2759"/>
<reference evidence="14 15" key="1">
    <citation type="submission" date="2016-04" db="EMBL/GenBank/DDBJ databases">
        <title>A degradative enzymes factory behind the ericoid mycorrhizal symbiosis.</title>
        <authorList>
            <consortium name="DOE Joint Genome Institute"/>
            <person name="Martino E."/>
            <person name="Morin E."/>
            <person name="Grelet G."/>
            <person name="Kuo A."/>
            <person name="Kohler A."/>
            <person name="Daghino S."/>
            <person name="Barry K."/>
            <person name="Choi C."/>
            <person name="Cichocki N."/>
            <person name="Clum A."/>
            <person name="Copeland A."/>
            <person name="Hainaut M."/>
            <person name="Haridas S."/>
            <person name="Labutti K."/>
            <person name="Lindquist E."/>
            <person name="Lipzen A."/>
            <person name="Khouja H.-R."/>
            <person name="Murat C."/>
            <person name="Ohm R."/>
            <person name="Olson A."/>
            <person name="Spatafora J."/>
            <person name="Veneault-Fourrey C."/>
            <person name="Henrissat B."/>
            <person name="Grigoriev I."/>
            <person name="Martin F."/>
            <person name="Perotto S."/>
        </authorList>
    </citation>
    <scope>NUCLEOTIDE SEQUENCE [LARGE SCALE GENOMIC DNA]</scope>
    <source>
        <strain evidence="14 15">F</strain>
    </source>
</reference>
<evidence type="ECO:0000256" key="3">
    <source>
        <dbReference type="ARBA" id="ARBA00022514"/>
    </source>
</evidence>
<proteinExistence type="inferred from homology"/>
<dbReference type="GO" id="GO:0005576">
    <property type="term" value="C:extracellular region"/>
    <property type="evidence" value="ECO:0007669"/>
    <property type="project" value="UniProtKB-SubCell"/>
</dbReference>
<feature type="region of interest" description="Disordered" evidence="13">
    <location>
        <begin position="253"/>
        <end position="350"/>
    </location>
</feature>
<evidence type="ECO:0000256" key="12">
    <source>
        <dbReference type="ARBA" id="ARBA00042730"/>
    </source>
</evidence>
<dbReference type="Gene3D" id="3.30.429.10">
    <property type="entry name" value="Macrophage Migration Inhibitory Factor"/>
    <property type="match status" value="1"/>
</dbReference>
<feature type="region of interest" description="Disordered" evidence="13">
    <location>
        <begin position="1"/>
        <end position="106"/>
    </location>
</feature>
<dbReference type="EC" id="5.3.2.1" evidence="9"/>
<dbReference type="STRING" id="1149755.A0A2J6RE01"/>
<evidence type="ECO:0000256" key="7">
    <source>
        <dbReference type="ARBA" id="ARBA00036823"/>
    </source>
</evidence>
<evidence type="ECO:0000256" key="11">
    <source>
        <dbReference type="ARBA" id="ARBA00041912"/>
    </source>
</evidence>
<sequence length="350" mass="38638">MPGSVRTVDATSQRYDPEESLPSSPEQQRADPIKHRASLIELPPSPADSGTTMRHASPRGDPSITSSPSATTREEQRITRNIDRGTPGDQAIFSDAKTPEQRELAKRKSQYYGEVFATRESNSSARERVLRESPILADVRTNVIIPDEYTFITDLSYNLSTRYQRPENSIVVTVAHSCCMLFGGNFDPAYTLTITAVNPQVQPATNKRNAALLGKAMEEGLGVAPSRGVIKFIAMSEDNLATDGKTITGEIEELEKGRTENNPSLQKSLSKNTTKTNRRHSIMSLRTTKNPLPTHNEHGSPTPPLSEWERVTPPLPPIPSEKSPMDQRAEKAQRMGRRKSFIASIFGKTG</sequence>
<dbReference type="InterPro" id="IPR001398">
    <property type="entry name" value="Macrophage_inhib_fac"/>
</dbReference>
<dbReference type="EMBL" id="KZ613950">
    <property type="protein sequence ID" value="PMD36745.1"/>
    <property type="molecule type" value="Genomic_DNA"/>
</dbReference>
<keyword evidence="15" id="KW-1185">Reference proteome</keyword>
<feature type="compositionally biased region" description="Basic and acidic residues" evidence="13">
    <location>
        <begin position="97"/>
        <end position="106"/>
    </location>
</feature>
<dbReference type="SUPFAM" id="SSF55331">
    <property type="entry name" value="Tautomerase/MIF"/>
    <property type="match status" value="1"/>
</dbReference>
<dbReference type="InterPro" id="IPR014347">
    <property type="entry name" value="Tautomerase/MIF_sf"/>
</dbReference>
<dbReference type="GO" id="GO:0004167">
    <property type="term" value="F:dopachrome isomerase activity"/>
    <property type="evidence" value="ECO:0007669"/>
    <property type="project" value="UniProtKB-EC"/>
</dbReference>
<dbReference type="EC" id="5.3.3.12" evidence="8"/>